<evidence type="ECO:0000313" key="1">
    <source>
        <dbReference type="EMBL" id="KAF9647685.1"/>
    </source>
</evidence>
<name>A0ACB6ZE29_THEGA</name>
<reference evidence="1" key="1">
    <citation type="submission" date="2019-10" db="EMBL/GenBank/DDBJ databases">
        <authorList>
            <consortium name="DOE Joint Genome Institute"/>
            <person name="Kuo A."/>
            <person name="Miyauchi S."/>
            <person name="Kiss E."/>
            <person name="Drula E."/>
            <person name="Kohler A."/>
            <person name="Sanchez-Garcia M."/>
            <person name="Andreopoulos B."/>
            <person name="Barry K.W."/>
            <person name="Bonito G."/>
            <person name="Buee M."/>
            <person name="Carver A."/>
            <person name="Chen C."/>
            <person name="Cichocki N."/>
            <person name="Clum A."/>
            <person name="Culley D."/>
            <person name="Crous P.W."/>
            <person name="Fauchery L."/>
            <person name="Girlanda M."/>
            <person name="Hayes R."/>
            <person name="Keri Z."/>
            <person name="Labutti K."/>
            <person name="Lipzen A."/>
            <person name="Lombard V."/>
            <person name="Magnuson J."/>
            <person name="Maillard F."/>
            <person name="Morin E."/>
            <person name="Murat C."/>
            <person name="Nolan M."/>
            <person name="Ohm R."/>
            <person name="Pangilinan J."/>
            <person name="Pereira M."/>
            <person name="Perotto S."/>
            <person name="Peter M."/>
            <person name="Riley R."/>
            <person name="Sitrit Y."/>
            <person name="Stielow B."/>
            <person name="Szollosi G."/>
            <person name="Zifcakova L."/>
            <person name="Stursova M."/>
            <person name="Spatafora J.W."/>
            <person name="Tedersoo L."/>
            <person name="Vaario L.-M."/>
            <person name="Yamada A."/>
            <person name="Yan M."/>
            <person name="Wang P."/>
            <person name="Xu J."/>
            <person name="Bruns T."/>
            <person name="Baldrian P."/>
            <person name="Vilgalys R."/>
            <person name="Henrissat B."/>
            <person name="Grigoriev I.V."/>
            <person name="Hibbett D."/>
            <person name="Nagy L.G."/>
            <person name="Martin F.M."/>
        </authorList>
    </citation>
    <scope>NUCLEOTIDE SEQUENCE</scope>
    <source>
        <strain evidence="1">P2</strain>
    </source>
</reference>
<keyword evidence="2" id="KW-1185">Reference proteome</keyword>
<reference evidence="1" key="2">
    <citation type="journal article" date="2020" name="Nat. Commun.">
        <title>Large-scale genome sequencing of mycorrhizal fungi provides insights into the early evolution of symbiotic traits.</title>
        <authorList>
            <person name="Miyauchi S."/>
            <person name="Kiss E."/>
            <person name="Kuo A."/>
            <person name="Drula E."/>
            <person name="Kohler A."/>
            <person name="Sanchez-Garcia M."/>
            <person name="Morin E."/>
            <person name="Andreopoulos B."/>
            <person name="Barry K.W."/>
            <person name="Bonito G."/>
            <person name="Buee M."/>
            <person name="Carver A."/>
            <person name="Chen C."/>
            <person name="Cichocki N."/>
            <person name="Clum A."/>
            <person name="Culley D."/>
            <person name="Crous P.W."/>
            <person name="Fauchery L."/>
            <person name="Girlanda M."/>
            <person name="Hayes R.D."/>
            <person name="Keri Z."/>
            <person name="LaButti K."/>
            <person name="Lipzen A."/>
            <person name="Lombard V."/>
            <person name="Magnuson J."/>
            <person name="Maillard F."/>
            <person name="Murat C."/>
            <person name="Nolan M."/>
            <person name="Ohm R.A."/>
            <person name="Pangilinan J."/>
            <person name="Pereira M.F."/>
            <person name="Perotto S."/>
            <person name="Peter M."/>
            <person name="Pfister S."/>
            <person name="Riley R."/>
            <person name="Sitrit Y."/>
            <person name="Stielow J.B."/>
            <person name="Szollosi G."/>
            <person name="Zifcakova L."/>
            <person name="Stursova M."/>
            <person name="Spatafora J.W."/>
            <person name="Tedersoo L."/>
            <person name="Vaario L.M."/>
            <person name="Yamada A."/>
            <person name="Yan M."/>
            <person name="Wang P."/>
            <person name="Xu J."/>
            <person name="Bruns T."/>
            <person name="Baldrian P."/>
            <person name="Vilgalys R."/>
            <person name="Dunand C."/>
            <person name="Henrissat B."/>
            <person name="Grigoriev I.V."/>
            <person name="Hibbett D."/>
            <person name="Nagy L.G."/>
            <person name="Martin F.M."/>
        </authorList>
    </citation>
    <scope>NUCLEOTIDE SEQUENCE</scope>
    <source>
        <strain evidence="1">P2</strain>
    </source>
</reference>
<gene>
    <name evidence="1" type="ORF">BDM02DRAFT_3116661</name>
</gene>
<sequence>MEFKTKTRQTEILWIFKIAEFGPFQRGNYSARIPLGFFDYWLSRPVTPQPSDEGAIPPMPALVSVPQADGSVSVSTSTGTKVNVGQIAKDRQVR</sequence>
<evidence type="ECO:0000313" key="2">
    <source>
        <dbReference type="Proteomes" id="UP000886501"/>
    </source>
</evidence>
<accession>A0ACB6ZE29</accession>
<comment type="caution">
    <text evidence="1">The sequence shown here is derived from an EMBL/GenBank/DDBJ whole genome shotgun (WGS) entry which is preliminary data.</text>
</comment>
<dbReference type="Proteomes" id="UP000886501">
    <property type="component" value="Unassembled WGS sequence"/>
</dbReference>
<proteinExistence type="predicted"/>
<protein>
    <submittedName>
        <fullName evidence="1">Uncharacterized protein</fullName>
    </submittedName>
</protein>
<dbReference type="EMBL" id="MU118028">
    <property type="protein sequence ID" value="KAF9647685.1"/>
    <property type="molecule type" value="Genomic_DNA"/>
</dbReference>
<organism evidence="1 2">
    <name type="scientific">Thelephora ganbajun</name>
    <name type="common">Ganba fungus</name>
    <dbReference type="NCBI Taxonomy" id="370292"/>
    <lineage>
        <taxon>Eukaryota</taxon>
        <taxon>Fungi</taxon>
        <taxon>Dikarya</taxon>
        <taxon>Basidiomycota</taxon>
        <taxon>Agaricomycotina</taxon>
        <taxon>Agaricomycetes</taxon>
        <taxon>Thelephorales</taxon>
        <taxon>Thelephoraceae</taxon>
        <taxon>Thelephora</taxon>
    </lineage>
</organism>